<keyword evidence="2" id="KW-0378">Hydrolase</keyword>
<name>A0A1C0ZTA9_9BACL</name>
<gene>
    <name evidence="5" type="ORF">A8709_06370</name>
</gene>
<evidence type="ECO:0000256" key="1">
    <source>
        <dbReference type="ARBA" id="ARBA00022670"/>
    </source>
</evidence>
<sequence length="383" mass="41083">MQLRKSNSISTTLPPLASDKPSNKVYTNPIEMLNDYYHVTDVHAKGFTGKGASVAIIVFDTFEPSDIQVFSERFHLPKATINVIPLFGGAVHKGPAIDGVKEVTLDINMVHAAAPDALINVYSAPEGLPFSVIFQKILDEGKDQIVTISWAKMQNPQEDARCFQIIEEMSKRGITVFAATGDYGRSLELANPLAPAHLPNVVAVGGTIVTADPQLNRITESDWPDSVRGWTMAYPLPKYQSAASASAKLAEESKKYRVIPDIVGPSVVKTSDTLTAEHGGLLFYVTSPTTGKGEWGPIVGTSVASPYIAGIFATIVGGLHKGLGDIHQQLYSMMKSAAFNQVANADQAGTTKSENSFTQTSGLGSLNAYEMAVAYGLIKNVKH</sequence>
<evidence type="ECO:0000313" key="6">
    <source>
        <dbReference type="Proteomes" id="UP000093309"/>
    </source>
</evidence>
<accession>A0A1C0ZTA9</accession>
<reference evidence="6" key="1">
    <citation type="submission" date="2016-05" db="EMBL/GenBank/DDBJ databases">
        <title>Paenibacillus oryzae. sp. nov., isolated from the rice root.</title>
        <authorList>
            <person name="Zhang J."/>
            <person name="Zhang X."/>
        </authorList>
    </citation>
    <scope>NUCLEOTIDE SEQUENCE [LARGE SCALE GENOMIC DNA]</scope>
    <source>
        <strain evidence="6">KCTC13222</strain>
    </source>
</reference>
<dbReference type="EMBL" id="LYPC01000028">
    <property type="protein sequence ID" value="OCT11297.1"/>
    <property type="molecule type" value="Genomic_DNA"/>
</dbReference>
<keyword evidence="6" id="KW-1185">Reference proteome</keyword>
<dbReference type="PANTHER" id="PTHR14218">
    <property type="entry name" value="PROTEASE S8 TRIPEPTIDYL PEPTIDASE I CLN2"/>
    <property type="match status" value="1"/>
</dbReference>
<dbReference type="InterPro" id="IPR000209">
    <property type="entry name" value="Peptidase_S8/S53_dom"/>
</dbReference>
<dbReference type="OrthoDB" id="9002785at2"/>
<dbReference type="GO" id="GO:0008240">
    <property type="term" value="F:tripeptidyl-peptidase activity"/>
    <property type="evidence" value="ECO:0007669"/>
    <property type="project" value="TreeGrafter"/>
</dbReference>
<organism evidence="5 6">
    <name type="scientific">Paenibacillus pectinilyticus</name>
    <dbReference type="NCBI Taxonomy" id="512399"/>
    <lineage>
        <taxon>Bacteria</taxon>
        <taxon>Bacillati</taxon>
        <taxon>Bacillota</taxon>
        <taxon>Bacilli</taxon>
        <taxon>Bacillales</taxon>
        <taxon>Paenibacillaceae</taxon>
        <taxon>Paenibacillus</taxon>
    </lineage>
</organism>
<evidence type="ECO:0000259" key="4">
    <source>
        <dbReference type="PROSITE" id="PS51695"/>
    </source>
</evidence>
<dbReference type="PROSITE" id="PS51695">
    <property type="entry name" value="SEDOLISIN"/>
    <property type="match status" value="1"/>
</dbReference>
<evidence type="ECO:0000256" key="2">
    <source>
        <dbReference type="ARBA" id="ARBA00022801"/>
    </source>
</evidence>
<dbReference type="GO" id="GO:0004252">
    <property type="term" value="F:serine-type endopeptidase activity"/>
    <property type="evidence" value="ECO:0007669"/>
    <property type="project" value="InterPro"/>
</dbReference>
<dbReference type="Proteomes" id="UP000093309">
    <property type="component" value="Unassembled WGS sequence"/>
</dbReference>
<protein>
    <recommendedName>
        <fullName evidence="4">Peptidase S53 domain-containing protein</fullName>
    </recommendedName>
</protein>
<dbReference type="STRING" id="512399.A8709_06370"/>
<dbReference type="SUPFAM" id="SSF52743">
    <property type="entry name" value="Subtilisin-like"/>
    <property type="match status" value="1"/>
</dbReference>
<keyword evidence="1" id="KW-0645">Protease</keyword>
<evidence type="ECO:0000256" key="3">
    <source>
        <dbReference type="ARBA" id="ARBA00022825"/>
    </source>
</evidence>
<dbReference type="InterPro" id="IPR030400">
    <property type="entry name" value="Sedolisin_dom"/>
</dbReference>
<evidence type="ECO:0000313" key="5">
    <source>
        <dbReference type="EMBL" id="OCT11297.1"/>
    </source>
</evidence>
<dbReference type="PROSITE" id="PS00138">
    <property type="entry name" value="SUBTILASE_SER"/>
    <property type="match status" value="1"/>
</dbReference>
<dbReference type="GO" id="GO:0006508">
    <property type="term" value="P:proteolysis"/>
    <property type="evidence" value="ECO:0007669"/>
    <property type="project" value="UniProtKB-KW"/>
</dbReference>
<proteinExistence type="predicted"/>
<dbReference type="InterPro" id="IPR036852">
    <property type="entry name" value="Peptidase_S8/S53_dom_sf"/>
</dbReference>
<dbReference type="InterPro" id="IPR023828">
    <property type="entry name" value="Peptidase_S8_Ser-AS"/>
</dbReference>
<dbReference type="AlphaFoldDB" id="A0A1C0ZTA9"/>
<dbReference type="Gene3D" id="3.40.50.200">
    <property type="entry name" value="Peptidase S8/S53 domain"/>
    <property type="match status" value="1"/>
</dbReference>
<feature type="domain" description="Peptidase S53" evidence="4">
    <location>
        <begin position="27"/>
        <end position="383"/>
    </location>
</feature>
<dbReference type="InterPro" id="IPR050819">
    <property type="entry name" value="Tripeptidyl-peptidase_I"/>
</dbReference>
<comment type="caution">
    <text evidence="5">The sequence shown here is derived from an EMBL/GenBank/DDBJ whole genome shotgun (WGS) entry which is preliminary data.</text>
</comment>
<dbReference type="Pfam" id="PF00082">
    <property type="entry name" value="Peptidase_S8"/>
    <property type="match status" value="1"/>
</dbReference>
<keyword evidence="3" id="KW-0720">Serine protease</keyword>
<dbReference type="PANTHER" id="PTHR14218:SF15">
    <property type="entry name" value="TRIPEPTIDYL-PEPTIDASE 1"/>
    <property type="match status" value="1"/>
</dbReference>